<dbReference type="AlphaFoldDB" id="A0A7H2PS21"/>
<proteinExistence type="predicted"/>
<accession>A0A7H2PS21</accession>
<dbReference type="RefSeq" id="WP_191036732.1">
    <property type="nucleotide sequence ID" value="NZ_CP061561.1"/>
</dbReference>
<gene>
    <name evidence="1" type="ORF">IC796_01335</name>
</gene>
<name>A0A7H2PS21_9GAMM</name>
<reference evidence="2" key="1">
    <citation type="submission" date="2020-09" db="EMBL/GenBank/DDBJ databases">
        <title>Clinical and molecular characterization of Acinetobacter seifertii in Taiwan.</title>
        <authorList>
            <person name="Li L.-H."/>
            <person name="Yang Y.-S."/>
            <person name="Sun J.-R."/>
            <person name="Huang T.-W."/>
            <person name="Huang W.-C."/>
            <person name="Wang Y.-C."/>
            <person name="Kuo T.-H."/>
            <person name="Kuo S.-C."/>
            <person name="Chen T.-L."/>
        </authorList>
    </citation>
    <scope>NUCLEOTIDE SEQUENCE [LARGE SCALE GENOMIC DNA]</scope>
    <source>
        <strain evidence="2">AS73</strain>
    </source>
</reference>
<organism evidence="1 2">
    <name type="scientific">Acinetobacter seifertii</name>
    <dbReference type="NCBI Taxonomy" id="1530123"/>
    <lineage>
        <taxon>Bacteria</taxon>
        <taxon>Pseudomonadati</taxon>
        <taxon>Pseudomonadota</taxon>
        <taxon>Gammaproteobacteria</taxon>
        <taxon>Moraxellales</taxon>
        <taxon>Moraxellaceae</taxon>
        <taxon>Acinetobacter</taxon>
        <taxon>Acinetobacter calcoaceticus/baumannii complex</taxon>
    </lineage>
</organism>
<protein>
    <submittedName>
        <fullName evidence="1">Uncharacterized protein</fullName>
    </submittedName>
</protein>
<sequence>MSQAEFDFGDCITHIKNDEDQFYVVVGFKRNSLNSTYDLVFTVPDDNGNKIFDFYIKDLVDAVNIPFDDSTEANTAESTSLDQKDPSVKLKLKRRISDL</sequence>
<evidence type="ECO:0000313" key="2">
    <source>
        <dbReference type="Proteomes" id="UP000516862"/>
    </source>
</evidence>
<dbReference type="Proteomes" id="UP000516862">
    <property type="component" value="Chromosome"/>
</dbReference>
<evidence type="ECO:0000313" key="1">
    <source>
        <dbReference type="EMBL" id="QNX05654.1"/>
    </source>
</evidence>
<dbReference type="EMBL" id="CP061561">
    <property type="protein sequence ID" value="QNX05654.1"/>
    <property type="molecule type" value="Genomic_DNA"/>
</dbReference>
<reference evidence="1 2" key="2">
    <citation type="submission" date="2020-09" db="EMBL/GenBank/DDBJ databases">
        <authorList>
            <person name="Chen F.-J."/>
            <person name="Lee Y.-T."/>
        </authorList>
    </citation>
    <scope>NUCLEOTIDE SEQUENCE [LARGE SCALE GENOMIC DNA]</scope>
    <source>
        <strain evidence="1 2">AS73</strain>
    </source>
</reference>